<dbReference type="EMBL" id="UYRT01019784">
    <property type="protein sequence ID" value="VDK58761.1"/>
    <property type="molecule type" value="Genomic_DNA"/>
</dbReference>
<accession>A0A183DFR7</accession>
<sequence length="170" mass="19170">MRNILVIVLMCSACGATFRPLSFVEVKDETDEKKQPLKDDEKKDDAIEAAQSAEDKKALLSKGIRTAQSLQNGLNMNEKNRLDGKVNSLGRNMEHRKRRVSESTGFLTVKVGPSYKMTPFRNSSSSFEKFKIEKLEKTQADVFVVGYLGRNVKKCASVSRRCLLFIVITF</sequence>
<keyword evidence="1" id="KW-0732">Signal</keyword>
<name>A0A183DFR7_9BILA</name>
<evidence type="ECO:0000313" key="4">
    <source>
        <dbReference type="WBParaSite" id="GPUH_0000756701-mRNA-1"/>
    </source>
</evidence>
<evidence type="ECO:0000256" key="1">
    <source>
        <dbReference type="SAM" id="SignalP"/>
    </source>
</evidence>
<evidence type="ECO:0000313" key="2">
    <source>
        <dbReference type="EMBL" id="VDK58761.1"/>
    </source>
</evidence>
<evidence type="ECO:0000313" key="3">
    <source>
        <dbReference type="Proteomes" id="UP000271098"/>
    </source>
</evidence>
<reference evidence="2 3" key="2">
    <citation type="submission" date="2018-11" db="EMBL/GenBank/DDBJ databases">
        <authorList>
            <consortium name="Pathogen Informatics"/>
        </authorList>
    </citation>
    <scope>NUCLEOTIDE SEQUENCE [LARGE SCALE GENOMIC DNA]</scope>
</reference>
<feature type="chain" id="PRO_5043138697" evidence="1">
    <location>
        <begin position="17"/>
        <end position="170"/>
    </location>
</feature>
<feature type="signal peptide" evidence="1">
    <location>
        <begin position="1"/>
        <end position="16"/>
    </location>
</feature>
<organism evidence="4">
    <name type="scientific">Gongylonema pulchrum</name>
    <dbReference type="NCBI Taxonomy" id="637853"/>
    <lineage>
        <taxon>Eukaryota</taxon>
        <taxon>Metazoa</taxon>
        <taxon>Ecdysozoa</taxon>
        <taxon>Nematoda</taxon>
        <taxon>Chromadorea</taxon>
        <taxon>Rhabditida</taxon>
        <taxon>Spirurina</taxon>
        <taxon>Spiruromorpha</taxon>
        <taxon>Spiruroidea</taxon>
        <taxon>Gongylonematidae</taxon>
        <taxon>Gongylonema</taxon>
    </lineage>
</organism>
<keyword evidence="3" id="KW-1185">Reference proteome</keyword>
<proteinExistence type="predicted"/>
<reference evidence="4" key="1">
    <citation type="submission" date="2016-06" db="UniProtKB">
        <authorList>
            <consortium name="WormBaseParasite"/>
        </authorList>
    </citation>
    <scope>IDENTIFICATION</scope>
</reference>
<protein>
    <submittedName>
        <fullName evidence="4">RxLR effector protein</fullName>
    </submittedName>
</protein>
<dbReference type="Proteomes" id="UP000271098">
    <property type="component" value="Unassembled WGS sequence"/>
</dbReference>
<dbReference type="WBParaSite" id="GPUH_0000756701-mRNA-1">
    <property type="protein sequence ID" value="GPUH_0000756701-mRNA-1"/>
    <property type="gene ID" value="GPUH_0000756701"/>
</dbReference>
<gene>
    <name evidence="2" type="ORF">GPUH_LOCUS7558</name>
</gene>
<dbReference type="AlphaFoldDB" id="A0A183DFR7"/>